<evidence type="ECO:0000313" key="4">
    <source>
        <dbReference type="Proteomes" id="UP000276232"/>
    </source>
</evidence>
<dbReference type="AlphaFoldDB" id="A0A3N1GWD3"/>
<feature type="signal peptide" evidence="1">
    <location>
        <begin position="1"/>
        <end position="31"/>
    </location>
</feature>
<dbReference type="OrthoDB" id="9758772at2"/>
<dbReference type="Pfam" id="PF16640">
    <property type="entry name" value="Big_3_5"/>
    <property type="match status" value="1"/>
</dbReference>
<evidence type="ECO:0000313" key="3">
    <source>
        <dbReference type="EMBL" id="ROP34573.1"/>
    </source>
</evidence>
<dbReference type="InterPro" id="IPR013783">
    <property type="entry name" value="Ig-like_fold"/>
</dbReference>
<dbReference type="Gene3D" id="2.60.40.10">
    <property type="entry name" value="Immunoglobulins"/>
    <property type="match status" value="2"/>
</dbReference>
<dbReference type="Proteomes" id="UP000276232">
    <property type="component" value="Unassembled WGS sequence"/>
</dbReference>
<sequence length="978" mass="97874">MHGLRTTITRAAGAGACALLAVALLPATAGATPDDDTAQVLLAGRAVDVVVETAAHDHGDADHGDHAETPTDAPMGLQLPDGTLVGVEGLAESGAASGEQVRLVVDVPAEVEGDVADAAGERALAGARERPAAAGSAVAEAVVTAATTEGVTLATEPGAVRTTAEAPPAATAAAVGPPRPITVVVADMGDGDEHVPTDAELAAMVEDTSDYWADQSAGRVTFSLAATPTRYTTALTCEDPWALWDEAGKAAGFPGGRRAHLVVVLLDEEDPAKKCGYGVGSVGWGVDAGGVSSIANADDLSLVAHEVGHNLSFEHANALECTTAPRQDFVGSATQDPCDVREYGDLVDVMAAALPQPGAVSAMARARVGFLDADERRSVSLLGTSVVDLAPLAGDPGTGVKDVSVTDPRTGVSYRLENRSATGRDERRLGLFGARSGLRVLRADGGGNATLALDATPTARATDKIDLDRALPDGDVWRSASGGVEVRTTTLADGAVRAQVSLAGTGEVHGPRTTTPVVTVPELVRGRSARLEGSVTAGEDSVTPAGSVTLDLAGDRATAPVRADGTFAVDLTPVLSGSQTLTTSFTTADADRWGDSTDSRAVDVAGSGAVSVLRVTRSGDDAAPSAGSPSDLVLDLGADAVDGTVTVRSGSGVLATASVTGRETTVRLPALPAGSSVLDIAYDGGTSAEPGSTGLRLEVARGASTTRATVTTTATASRAAVLRATVSGPATPTGAVTVRRGEQVLATGTLADGALAITLPVLPVGRQELVVAYAGDASSVPSQVALPVVIAKDTATLEVVAPTGPTTAGGQAVVVRVRAGGTAATGVVRLNVDGKTATKAALVRGEVRLPLPKLAAGRRTVTVSYDGSATASPVAQPLTVDVARSTGTTTARPAATTVTAGRTSTVAVTVTSPAGTPTGEVVLKNAAGRVVARATLSGGRATLTQPALRRGTHRFAVEHVGDAATAPSRSAAWTVTAR</sequence>
<accession>A0A3N1GWD3</accession>
<name>A0A3N1GWD3_9ACTN</name>
<keyword evidence="4" id="KW-1185">Reference proteome</keyword>
<dbReference type="InParanoid" id="A0A3N1GWD3"/>
<evidence type="ECO:0000259" key="2">
    <source>
        <dbReference type="Pfam" id="PF16640"/>
    </source>
</evidence>
<evidence type="ECO:0000256" key="1">
    <source>
        <dbReference type="SAM" id="SignalP"/>
    </source>
</evidence>
<dbReference type="SUPFAM" id="SSF55486">
    <property type="entry name" value="Metalloproteases ('zincins'), catalytic domain"/>
    <property type="match status" value="1"/>
</dbReference>
<dbReference type="RefSeq" id="WP_123380479.1">
    <property type="nucleotide sequence ID" value="NZ_RJKN01000006.1"/>
</dbReference>
<feature type="domain" description="Bacterial Ig-like" evidence="2">
    <location>
        <begin position="894"/>
        <end position="976"/>
    </location>
</feature>
<dbReference type="InterPro" id="IPR032109">
    <property type="entry name" value="Big_3_5"/>
</dbReference>
<dbReference type="EMBL" id="RJKN01000006">
    <property type="protein sequence ID" value="ROP34573.1"/>
    <property type="molecule type" value="Genomic_DNA"/>
</dbReference>
<proteinExistence type="predicted"/>
<feature type="chain" id="PRO_5018192813" evidence="1">
    <location>
        <begin position="32"/>
        <end position="978"/>
    </location>
</feature>
<reference evidence="3 4" key="1">
    <citation type="journal article" date="2015" name="Stand. Genomic Sci.">
        <title>Genomic Encyclopedia of Bacterial and Archaeal Type Strains, Phase III: the genomes of soil and plant-associated and newly described type strains.</title>
        <authorList>
            <person name="Whitman W.B."/>
            <person name="Woyke T."/>
            <person name="Klenk H.P."/>
            <person name="Zhou Y."/>
            <person name="Lilburn T.G."/>
            <person name="Beck B.J."/>
            <person name="De Vos P."/>
            <person name="Vandamme P."/>
            <person name="Eisen J.A."/>
            <person name="Garrity G."/>
            <person name="Hugenholtz P."/>
            <person name="Kyrpides N.C."/>
        </authorList>
    </citation>
    <scope>NUCLEOTIDE SEQUENCE [LARGE SCALE GENOMIC DNA]</scope>
    <source>
        <strain evidence="3 4">CECT 7306</strain>
    </source>
</reference>
<dbReference type="GO" id="GO:0005975">
    <property type="term" value="P:carbohydrate metabolic process"/>
    <property type="evidence" value="ECO:0007669"/>
    <property type="project" value="UniProtKB-ARBA"/>
</dbReference>
<protein>
    <submittedName>
        <fullName evidence="3">Ig-like domain-containing protein</fullName>
    </submittedName>
</protein>
<comment type="caution">
    <text evidence="3">The sequence shown here is derived from an EMBL/GenBank/DDBJ whole genome shotgun (WGS) entry which is preliminary data.</text>
</comment>
<keyword evidence="1" id="KW-0732">Signal</keyword>
<gene>
    <name evidence="3" type="ORF">EDC03_2388</name>
</gene>
<organism evidence="3 4">
    <name type="scientific">Pseudokineococcus lusitanus</name>
    <dbReference type="NCBI Taxonomy" id="763993"/>
    <lineage>
        <taxon>Bacteria</taxon>
        <taxon>Bacillati</taxon>
        <taxon>Actinomycetota</taxon>
        <taxon>Actinomycetes</taxon>
        <taxon>Kineosporiales</taxon>
        <taxon>Kineosporiaceae</taxon>
        <taxon>Pseudokineococcus</taxon>
    </lineage>
</organism>